<proteinExistence type="predicted"/>
<organism evidence="1 2">
    <name type="scientific">Camellia lanceoleosa</name>
    <dbReference type="NCBI Taxonomy" id="1840588"/>
    <lineage>
        <taxon>Eukaryota</taxon>
        <taxon>Viridiplantae</taxon>
        <taxon>Streptophyta</taxon>
        <taxon>Embryophyta</taxon>
        <taxon>Tracheophyta</taxon>
        <taxon>Spermatophyta</taxon>
        <taxon>Magnoliopsida</taxon>
        <taxon>eudicotyledons</taxon>
        <taxon>Gunneridae</taxon>
        <taxon>Pentapetalae</taxon>
        <taxon>asterids</taxon>
        <taxon>Ericales</taxon>
        <taxon>Theaceae</taxon>
        <taxon>Camellia</taxon>
    </lineage>
</organism>
<sequence>MAAAIVPAEGRVHQARGDRHMFSTSDDDAMMKQIQTTHVPDGREVDVKPLICIIDDIMPRATPPIPGLGLPLVSA</sequence>
<protein>
    <submittedName>
        <fullName evidence="1">Protein SIEVE ELEMENT OCCLUSION B</fullName>
    </submittedName>
</protein>
<keyword evidence="2" id="KW-1185">Reference proteome</keyword>
<gene>
    <name evidence="1" type="ORF">LOK49_LG10G00272</name>
</gene>
<evidence type="ECO:0000313" key="1">
    <source>
        <dbReference type="EMBL" id="KAI7998520.1"/>
    </source>
</evidence>
<accession>A0ACC0GBY0</accession>
<comment type="caution">
    <text evidence="1">The sequence shown here is derived from an EMBL/GenBank/DDBJ whole genome shotgun (WGS) entry which is preliminary data.</text>
</comment>
<dbReference type="Proteomes" id="UP001060215">
    <property type="component" value="Chromosome 10"/>
</dbReference>
<reference evidence="1 2" key="1">
    <citation type="journal article" date="2022" name="Plant J.">
        <title>Chromosome-level genome of Camellia lanceoleosa provides a valuable resource for understanding genome evolution and self-incompatibility.</title>
        <authorList>
            <person name="Gong W."/>
            <person name="Xiao S."/>
            <person name="Wang L."/>
            <person name="Liao Z."/>
            <person name="Chang Y."/>
            <person name="Mo W."/>
            <person name="Hu G."/>
            <person name="Li W."/>
            <person name="Zhao G."/>
            <person name="Zhu H."/>
            <person name="Hu X."/>
            <person name="Ji K."/>
            <person name="Xiang X."/>
            <person name="Song Q."/>
            <person name="Yuan D."/>
            <person name="Jin S."/>
            <person name="Zhang L."/>
        </authorList>
    </citation>
    <scope>NUCLEOTIDE SEQUENCE [LARGE SCALE GENOMIC DNA]</scope>
    <source>
        <strain evidence="1">SQ_2022a</strain>
    </source>
</reference>
<dbReference type="EMBL" id="CM045767">
    <property type="protein sequence ID" value="KAI7998520.1"/>
    <property type="molecule type" value="Genomic_DNA"/>
</dbReference>
<evidence type="ECO:0000313" key="2">
    <source>
        <dbReference type="Proteomes" id="UP001060215"/>
    </source>
</evidence>
<name>A0ACC0GBY0_9ERIC</name>